<dbReference type="Gene3D" id="3.40.50.1010">
    <property type="entry name" value="5'-nuclease"/>
    <property type="match status" value="1"/>
</dbReference>
<accession>A0A9W6QXS5</accession>
<dbReference type="GO" id="GO:0046872">
    <property type="term" value="F:metal ion binding"/>
    <property type="evidence" value="ECO:0007669"/>
    <property type="project" value="UniProtKB-KW"/>
</dbReference>
<comment type="caution">
    <text evidence="8">The sequence shown here is derived from an EMBL/GenBank/DDBJ whole genome shotgun (WGS) entry which is preliminary data.</text>
</comment>
<dbReference type="InterPro" id="IPR029060">
    <property type="entry name" value="PIN-like_dom_sf"/>
</dbReference>
<sequence>MAPAVVLDTDAASLAFKRKLPSWLATQLVGYRPAITFVTLAELNKWMHLRSWGVPRRERLEQWLRPFPILPGTPKVANVWGEMSAYAQRRGRPRPQNDTWIAACCLAFEVPLATLNVKDYQDFVEYEGLELLTQ</sequence>
<dbReference type="PANTHER" id="PTHR33653:SF1">
    <property type="entry name" value="RIBONUCLEASE VAPC2"/>
    <property type="match status" value="1"/>
</dbReference>
<dbReference type="AlphaFoldDB" id="A0A9W6QXS5"/>
<dbReference type="SUPFAM" id="SSF88723">
    <property type="entry name" value="PIN domain-like"/>
    <property type="match status" value="1"/>
</dbReference>
<dbReference type="CDD" id="cd18749">
    <property type="entry name" value="PIN_VapC4-5_FitB-like"/>
    <property type="match status" value="1"/>
</dbReference>
<proteinExistence type="inferred from homology"/>
<organism evidence="8 9">
    <name type="scientific">Amycolatopsis taiwanensis</name>
    <dbReference type="NCBI Taxonomy" id="342230"/>
    <lineage>
        <taxon>Bacteria</taxon>
        <taxon>Bacillati</taxon>
        <taxon>Actinomycetota</taxon>
        <taxon>Actinomycetes</taxon>
        <taxon>Pseudonocardiales</taxon>
        <taxon>Pseudonocardiaceae</taxon>
        <taxon>Amycolatopsis</taxon>
    </lineage>
</organism>
<dbReference type="InterPro" id="IPR050556">
    <property type="entry name" value="Type_II_TA_system_RNase"/>
</dbReference>
<evidence type="ECO:0008006" key="10">
    <source>
        <dbReference type="Google" id="ProtNLM"/>
    </source>
</evidence>
<gene>
    <name evidence="8" type="ORF">Atai01_05760</name>
</gene>
<reference evidence="8" key="1">
    <citation type="submission" date="2023-03" db="EMBL/GenBank/DDBJ databases">
        <title>Amycolatopsis taiwanensis NBRC 103393.</title>
        <authorList>
            <person name="Ichikawa N."/>
            <person name="Sato H."/>
            <person name="Tonouchi N."/>
        </authorList>
    </citation>
    <scope>NUCLEOTIDE SEQUENCE</scope>
    <source>
        <strain evidence="8">NBRC 103393</strain>
    </source>
</reference>
<keyword evidence="2" id="KW-1277">Toxin-antitoxin system</keyword>
<keyword evidence="4" id="KW-0479">Metal-binding</keyword>
<dbReference type="GO" id="GO:0004518">
    <property type="term" value="F:nuclease activity"/>
    <property type="evidence" value="ECO:0007669"/>
    <property type="project" value="UniProtKB-KW"/>
</dbReference>
<keyword evidence="5" id="KW-0378">Hydrolase</keyword>
<evidence type="ECO:0000256" key="5">
    <source>
        <dbReference type="ARBA" id="ARBA00022801"/>
    </source>
</evidence>
<keyword evidence="3" id="KW-0540">Nuclease</keyword>
<protein>
    <recommendedName>
        <fullName evidence="10">PIN domain-containing protein</fullName>
    </recommendedName>
</protein>
<comment type="cofactor">
    <cofactor evidence="1">
        <name>Mg(2+)</name>
        <dbReference type="ChEBI" id="CHEBI:18420"/>
    </cofactor>
</comment>
<evidence type="ECO:0000256" key="6">
    <source>
        <dbReference type="ARBA" id="ARBA00022842"/>
    </source>
</evidence>
<keyword evidence="6" id="KW-0460">Magnesium</keyword>
<name>A0A9W6QXS5_9PSEU</name>
<dbReference type="GO" id="GO:0016787">
    <property type="term" value="F:hydrolase activity"/>
    <property type="evidence" value="ECO:0007669"/>
    <property type="project" value="UniProtKB-KW"/>
</dbReference>
<evidence type="ECO:0000256" key="1">
    <source>
        <dbReference type="ARBA" id="ARBA00001946"/>
    </source>
</evidence>
<evidence type="ECO:0000256" key="4">
    <source>
        <dbReference type="ARBA" id="ARBA00022723"/>
    </source>
</evidence>
<evidence type="ECO:0000256" key="3">
    <source>
        <dbReference type="ARBA" id="ARBA00022722"/>
    </source>
</evidence>
<keyword evidence="9" id="KW-1185">Reference proteome</keyword>
<dbReference type="PANTHER" id="PTHR33653">
    <property type="entry name" value="RIBONUCLEASE VAPC2"/>
    <property type="match status" value="1"/>
</dbReference>
<dbReference type="Proteomes" id="UP001165136">
    <property type="component" value="Unassembled WGS sequence"/>
</dbReference>
<evidence type="ECO:0000313" key="8">
    <source>
        <dbReference type="EMBL" id="GLY63957.1"/>
    </source>
</evidence>
<evidence type="ECO:0000256" key="7">
    <source>
        <dbReference type="ARBA" id="ARBA00038093"/>
    </source>
</evidence>
<dbReference type="EMBL" id="BSTI01000001">
    <property type="protein sequence ID" value="GLY63957.1"/>
    <property type="molecule type" value="Genomic_DNA"/>
</dbReference>
<evidence type="ECO:0000313" key="9">
    <source>
        <dbReference type="Proteomes" id="UP001165136"/>
    </source>
</evidence>
<comment type="similarity">
    <text evidence="7">Belongs to the PINc/VapC protein family.</text>
</comment>
<evidence type="ECO:0000256" key="2">
    <source>
        <dbReference type="ARBA" id="ARBA00022649"/>
    </source>
</evidence>